<comment type="similarity">
    <text evidence="3">Belongs to the CENP-N/CHL4 family.</text>
</comment>
<evidence type="ECO:0000313" key="8">
    <source>
        <dbReference type="Proteomes" id="UP000472266"/>
    </source>
</evidence>
<reference evidence="7" key="3">
    <citation type="submission" date="2025-09" db="UniProtKB">
        <authorList>
            <consortium name="Ensembl"/>
        </authorList>
    </citation>
    <scope>IDENTIFICATION</scope>
</reference>
<dbReference type="GO" id="GO:0005654">
    <property type="term" value="C:nucleoplasm"/>
    <property type="evidence" value="ECO:0007669"/>
    <property type="project" value="Ensembl"/>
</dbReference>
<sequence length="354" mass="41600">MDETVIEYIRRTVLKIPRKEIKIMLQKWGFLSRSQLQTINFQQTKENISRRVALLCQENSADIKEAAALDIIYNHVYPNKRLWSVYQMNKTIYQMKEKETEFFDIRDFKTKFKRKLHSALENVTINFREYDDSAIWIRIAWGTPYRKPNQYKTSYVVYHSQTPYAFVSVSMFRSNVPLLLEALVAASNYNHICAMELRSHSLNSLKEIVFNRYSQNFQTYYPEALQEHSVEPESEPQIVHENRKTKEKIQGMNQQAFWDCSLPKLEYAQYKLETMFESDPKMGVLHRKQPFRCLVKFSSPDLFESLKSLAATSMAETSLSPLLTCIPQKPMNNFRITEETSLISGRLSTSLCLN</sequence>
<dbReference type="PANTHER" id="PTHR46790">
    <property type="entry name" value="CENTROMERE PROTEIN N"/>
    <property type="match status" value="1"/>
</dbReference>
<dbReference type="InParanoid" id="A0A672UCB3"/>
<keyword evidence="8" id="KW-1185">Reference proteome</keyword>
<dbReference type="FunCoup" id="A0A672UCB3">
    <property type="interactions" value="206"/>
</dbReference>
<evidence type="ECO:0000256" key="2">
    <source>
        <dbReference type="ARBA" id="ARBA00004584"/>
    </source>
</evidence>
<dbReference type="PANTHER" id="PTHR46790:SF1">
    <property type="entry name" value="CENTROMERE PROTEIN N"/>
    <property type="match status" value="1"/>
</dbReference>
<reference evidence="7 8" key="1">
    <citation type="submission" date="2019-11" db="EMBL/GenBank/DDBJ databases">
        <title>Strigops habroptila (kakapo) genome, bStrHab1, primary haplotype, v2.</title>
        <authorList>
            <person name="Jarvis E.D."/>
            <person name="Howard J."/>
            <person name="Rhie A."/>
            <person name="Phillippy A."/>
            <person name="Korlach J."/>
            <person name="Digby A."/>
            <person name="Iorns D."/>
            <person name="Eason D."/>
            <person name="Robertson B."/>
            <person name="Raemaekers T."/>
            <person name="Howe K."/>
            <person name="Lewin H."/>
            <person name="Damas J."/>
            <person name="Hastie A."/>
            <person name="Tracey A."/>
            <person name="Chow W."/>
            <person name="Fedrigo O."/>
        </authorList>
    </citation>
    <scope>NUCLEOTIDE SEQUENCE [LARGE SCALE GENOMIC DNA]</scope>
</reference>
<name>A0A672UCB3_STRHB</name>
<dbReference type="GO" id="GO:0007059">
    <property type="term" value="P:chromosome segregation"/>
    <property type="evidence" value="ECO:0007669"/>
    <property type="project" value="InterPro"/>
</dbReference>
<organism evidence="7 8">
    <name type="scientific">Strigops habroptila</name>
    <name type="common">Kakapo</name>
    <dbReference type="NCBI Taxonomy" id="2489341"/>
    <lineage>
        <taxon>Eukaryota</taxon>
        <taxon>Metazoa</taxon>
        <taxon>Chordata</taxon>
        <taxon>Craniata</taxon>
        <taxon>Vertebrata</taxon>
        <taxon>Euteleostomi</taxon>
        <taxon>Archelosauria</taxon>
        <taxon>Archosauria</taxon>
        <taxon>Dinosauria</taxon>
        <taxon>Saurischia</taxon>
        <taxon>Theropoda</taxon>
        <taxon>Coelurosauria</taxon>
        <taxon>Aves</taxon>
        <taxon>Neognathae</taxon>
        <taxon>Neoaves</taxon>
        <taxon>Telluraves</taxon>
        <taxon>Australaves</taxon>
        <taxon>Psittaciformes</taxon>
        <taxon>Psittacidae</taxon>
        <taxon>Strigops</taxon>
    </lineage>
</organism>
<evidence type="ECO:0000256" key="3">
    <source>
        <dbReference type="ARBA" id="ARBA00005566"/>
    </source>
</evidence>
<gene>
    <name evidence="7" type="primary">CENPN</name>
</gene>
<dbReference type="Pfam" id="PF05238">
    <property type="entry name" value="CENP-N"/>
    <property type="match status" value="1"/>
</dbReference>
<evidence type="ECO:0000256" key="1">
    <source>
        <dbReference type="ARBA" id="ARBA00004123"/>
    </source>
</evidence>
<dbReference type="GO" id="GO:0034080">
    <property type="term" value="P:CENP-A containing chromatin assembly"/>
    <property type="evidence" value="ECO:0007669"/>
    <property type="project" value="InterPro"/>
</dbReference>
<accession>A0A672UCB3</accession>
<evidence type="ECO:0000313" key="7">
    <source>
        <dbReference type="Ensembl" id="ENSSHBP00005011381.1"/>
    </source>
</evidence>
<keyword evidence="4" id="KW-0158">Chromosome</keyword>
<keyword evidence="5" id="KW-0539">Nucleus</keyword>
<protein>
    <submittedName>
        <fullName evidence="7">Centromere protein N</fullName>
    </submittedName>
</protein>
<dbReference type="InterPro" id="IPR052011">
    <property type="entry name" value="CENP-NAC/CAD_complex"/>
</dbReference>
<dbReference type="GO" id="GO:0000939">
    <property type="term" value="C:inner kinetochore"/>
    <property type="evidence" value="ECO:0007669"/>
    <property type="project" value="Ensembl"/>
</dbReference>
<dbReference type="OMA" id="WSVYQMK"/>
<dbReference type="Proteomes" id="UP000472266">
    <property type="component" value="Chromosome 3"/>
</dbReference>
<dbReference type="AlphaFoldDB" id="A0A672UCB3"/>
<keyword evidence="6" id="KW-0137">Centromere</keyword>
<comment type="subcellular location">
    <subcellularLocation>
        <location evidence="2">Chromosome</location>
        <location evidence="2">Centromere</location>
    </subcellularLocation>
    <subcellularLocation>
        <location evidence="1">Nucleus</location>
    </subcellularLocation>
</comment>
<dbReference type="Ensembl" id="ENSSHBT00005013706.1">
    <property type="protein sequence ID" value="ENSSHBP00005011381.1"/>
    <property type="gene ID" value="ENSSHBG00005009907.1"/>
</dbReference>
<proteinExistence type="inferred from homology"/>
<dbReference type="InterPro" id="IPR007902">
    <property type="entry name" value="Chl4/mis15/CENP-N"/>
</dbReference>
<dbReference type="GeneTree" id="ENSGT00390000004738"/>
<evidence type="ECO:0000256" key="5">
    <source>
        <dbReference type="ARBA" id="ARBA00023242"/>
    </source>
</evidence>
<evidence type="ECO:0000256" key="4">
    <source>
        <dbReference type="ARBA" id="ARBA00022454"/>
    </source>
</evidence>
<reference evidence="7" key="2">
    <citation type="submission" date="2025-08" db="UniProtKB">
        <authorList>
            <consortium name="Ensembl"/>
        </authorList>
    </citation>
    <scope>IDENTIFICATION</scope>
</reference>
<evidence type="ECO:0000256" key="6">
    <source>
        <dbReference type="ARBA" id="ARBA00023328"/>
    </source>
</evidence>